<reference evidence="2" key="1">
    <citation type="submission" date="2021-03" db="EMBL/GenBank/DDBJ databases">
        <title>Revisited historic fungal species revealed as producer of novel bioactive compounds through whole genome sequencing and comparative genomics.</title>
        <authorList>
            <person name="Vignolle G.A."/>
            <person name="Hochenegger N."/>
            <person name="Mach R.L."/>
            <person name="Mach-Aigner A.R."/>
            <person name="Javad Rahimi M."/>
            <person name="Salim K.A."/>
            <person name="Chan C.M."/>
            <person name="Lim L.B.L."/>
            <person name="Cai F."/>
            <person name="Druzhinina I.S."/>
            <person name="U'Ren J.M."/>
            <person name="Derntl C."/>
        </authorList>
    </citation>
    <scope>NUCLEOTIDE SEQUENCE</scope>
    <source>
        <strain evidence="2">TUCIM 5799</strain>
    </source>
</reference>
<keyword evidence="3" id="KW-1185">Reference proteome</keyword>
<dbReference type="InterPro" id="IPR029063">
    <property type="entry name" value="SAM-dependent_MTases_sf"/>
</dbReference>
<evidence type="ECO:0000313" key="3">
    <source>
        <dbReference type="Proteomes" id="UP000829685"/>
    </source>
</evidence>
<evidence type="ECO:0000256" key="1">
    <source>
        <dbReference type="ARBA" id="ARBA00038158"/>
    </source>
</evidence>
<comment type="caution">
    <text evidence="2">The sequence shown here is derived from an EMBL/GenBank/DDBJ whole genome shotgun (WGS) entry which is preliminary data.</text>
</comment>
<proteinExistence type="inferred from homology"/>
<dbReference type="CDD" id="cd02440">
    <property type="entry name" value="AdoMet_MTases"/>
    <property type="match status" value="1"/>
</dbReference>
<dbReference type="AlphaFoldDB" id="A0A9Q0AU57"/>
<accession>A0A9Q0AU57</accession>
<comment type="similarity">
    <text evidence="1">Belongs to the methyltransferase superfamily. LaeA methyltransferase family.</text>
</comment>
<dbReference type="Proteomes" id="UP000829685">
    <property type="component" value="Unassembled WGS sequence"/>
</dbReference>
<organism evidence="2 3">
    <name type="scientific">Neoarthrinium moseri</name>
    <dbReference type="NCBI Taxonomy" id="1658444"/>
    <lineage>
        <taxon>Eukaryota</taxon>
        <taxon>Fungi</taxon>
        <taxon>Dikarya</taxon>
        <taxon>Ascomycota</taxon>
        <taxon>Pezizomycotina</taxon>
        <taxon>Sordariomycetes</taxon>
        <taxon>Xylariomycetidae</taxon>
        <taxon>Amphisphaeriales</taxon>
        <taxon>Apiosporaceae</taxon>
        <taxon>Neoarthrinium</taxon>
    </lineage>
</organism>
<evidence type="ECO:0000313" key="2">
    <source>
        <dbReference type="EMBL" id="KAI1880767.1"/>
    </source>
</evidence>
<dbReference type="SUPFAM" id="SSF53335">
    <property type="entry name" value="S-adenosyl-L-methionine-dependent methyltransferases"/>
    <property type="match status" value="1"/>
</dbReference>
<name>A0A9Q0AU57_9PEZI</name>
<evidence type="ECO:0008006" key="4">
    <source>
        <dbReference type="Google" id="ProtNLM"/>
    </source>
</evidence>
<dbReference type="PANTHER" id="PTHR43591">
    <property type="entry name" value="METHYLTRANSFERASE"/>
    <property type="match status" value="1"/>
</dbReference>
<dbReference type="GO" id="GO:0008168">
    <property type="term" value="F:methyltransferase activity"/>
    <property type="evidence" value="ECO:0007669"/>
    <property type="project" value="TreeGrafter"/>
</dbReference>
<protein>
    <recommendedName>
        <fullName evidence="4">S-adenosyl-L-methionine-dependent methyltransferase</fullName>
    </recommendedName>
</protein>
<gene>
    <name evidence="2" type="ORF">JX265_001007</name>
</gene>
<dbReference type="EMBL" id="JAFIMR010000002">
    <property type="protein sequence ID" value="KAI1880767.1"/>
    <property type="molecule type" value="Genomic_DNA"/>
</dbReference>
<dbReference type="Pfam" id="PF13489">
    <property type="entry name" value="Methyltransf_23"/>
    <property type="match status" value="1"/>
</dbReference>
<sequence>MSPNYVNRGQSSRQANQDFLTTFTPDLSVGFPVVDNNSDDFTPYERKCTGSSVFEDEYILEHGRTYQAYKPGQYFLPNDGEEQDRLDMQHVAIMLIMKRRLYWAPIEEPANVLDIGTGTGIWAIDFANEHSSSRVFGTDLSLIQPRQNVPPNCIFAREDAEYDAWTFDPALFDYVHLRMMFSCFDDPRAVMARARAHMAPGGWIEFQELFADFQSFDGSHAGTALERWTRLLVAGAAAAGSGNGSGPGRSLLRVRDYKRLLEAAGFVDVREELVPFPCSQWAGDGAFKDAGRFTATLLSQRGLEGVSLKLLVAAGLSPAEIRQLIADVLRDLRNRNIQ</sequence>
<dbReference type="PANTHER" id="PTHR43591:SF102">
    <property type="entry name" value="S-ADENOSYL-L-METHIONINE-DEPENDENT METHYLTRANSFERASE"/>
    <property type="match status" value="1"/>
</dbReference>
<dbReference type="Gene3D" id="3.40.50.150">
    <property type="entry name" value="Vaccinia Virus protein VP39"/>
    <property type="match status" value="1"/>
</dbReference>